<evidence type="ECO:0000313" key="3">
    <source>
        <dbReference type="RefSeq" id="XP_058982501.1"/>
    </source>
</evidence>
<dbReference type="RefSeq" id="XP_058982501.1">
    <property type="nucleotide sequence ID" value="XM_059126518.1"/>
</dbReference>
<organism evidence="2 4">
    <name type="scientific">Musca domestica</name>
    <name type="common">House fly</name>
    <dbReference type="NCBI Taxonomy" id="7370"/>
    <lineage>
        <taxon>Eukaryota</taxon>
        <taxon>Metazoa</taxon>
        <taxon>Ecdysozoa</taxon>
        <taxon>Arthropoda</taxon>
        <taxon>Hexapoda</taxon>
        <taxon>Insecta</taxon>
        <taxon>Pterygota</taxon>
        <taxon>Neoptera</taxon>
        <taxon>Endopterygota</taxon>
        <taxon>Diptera</taxon>
        <taxon>Brachycera</taxon>
        <taxon>Muscomorpha</taxon>
        <taxon>Muscoidea</taxon>
        <taxon>Muscidae</taxon>
        <taxon>Musca</taxon>
    </lineage>
</organism>
<evidence type="ECO:0000313" key="2">
    <source>
        <dbReference type="Proteomes" id="UP001652621"/>
    </source>
</evidence>
<dbReference type="InterPro" id="IPR005135">
    <property type="entry name" value="Endo/exonuclease/phosphatase"/>
</dbReference>
<gene>
    <name evidence="4" type="primary">LOC131806319</name>
    <name evidence="3" type="synonym">LOC131804122</name>
    <name evidence="5" type="synonym">LOC131806877</name>
</gene>
<reference evidence="3 4" key="1">
    <citation type="submission" date="2025-05" db="UniProtKB">
        <authorList>
            <consortium name="RefSeq"/>
        </authorList>
    </citation>
    <scope>IDENTIFICATION</scope>
    <source>
        <strain evidence="3 4">Aabys</strain>
        <tissue evidence="3 4">Whole body</tissue>
    </source>
</reference>
<dbReference type="RefSeq" id="XP_058987692.1">
    <property type="nucleotide sequence ID" value="XM_059131709.1"/>
</dbReference>
<dbReference type="PANTHER" id="PTHR33273">
    <property type="entry name" value="DOMAIN-CONTAINING PROTEIN, PUTATIVE-RELATED"/>
    <property type="match status" value="1"/>
</dbReference>
<dbReference type="SUPFAM" id="SSF56219">
    <property type="entry name" value="DNase I-like"/>
    <property type="match status" value="1"/>
</dbReference>
<dbReference type="RefSeq" id="XP_058986273.1">
    <property type="nucleotide sequence ID" value="XM_059130290.1"/>
</dbReference>
<name>A0ABM3VKX7_MUSDO</name>
<sequence>MDPLPANALGGRKQQLLNIMQINLHHCKAAAAELLLSLTRSEVDIALIQEPYTYNNRVTGLGSGQYVTYAVSNGDKVRTCIVAKKSLNLIFLSNYSGGDVTVARMECKSGRVLFFISLYLPYERPDPPGHEVEELLDDLVNNGHIIIGCDANAHHFQWGSTNTNVRG</sequence>
<dbReference type="PANTHER" id="PTHR33273:SF4">
    <property type="entry name" value="ENDONUCLEASE_EXONUCLEASE_PHOSPHATASE DOMAIN-CONTAINING PROTEIN"/>
    <property type="match status" value="1"/>
</dbReference>
<accession>A0ABM3VKX7</accession>
<dbReference type="GeneID" id="131806319"/>
<protein>
    <submittedName>
        <fullName evidence="3">Uncharacterized protein LOC131804122</fullName>
    </submittedName>
    <submittedName>
        <fullName evidence="4">Uncharacterized protein LOC131806319</fullName>
    </submittedName>
    <submittedName>
        <fullName evidence="5">Uncharacterized protein LOC131806877</fullName>
    </submittedName>
</protein>
<keyword evidence="2" id="KW-1185">Reference proteome</keyword>
<feature type="domain" description="Endonuclease/exonuclease/phosphatase" evidence="1">
    <location>
        <begin position="114"/>
        <end position="166"/>
    </location>
</feature>
<evidence type="ECO:0000313" key="4">
    <source>
        <dbReference type="RefSeq" id="XP_058986273.1"/>
    </source>
</evidence>
<dbReference type="Pfam" id="PF14529">
    <property type="entry name" value="Exo_endo_phos_2"/>
    <property type="match status" value="1"/>
</dbReference>
<dbReference type="Proteomes" id="UP001652621">
    <property type="component" value="Unplaced"/>
</dbReference>
<dbReference type="InterPro" id="IPR036691">
    <property type="entry name" value="Endo/exonu/phosph_ase_sf"/>
</dbReference>
<evidence type="ECO:0000313" key="5">
    <source>
        <dbReference type="RefSeq" id="XP_058987692.1"/>
    </source>
</evidence>
<evidence type="ECO:0000259" key="1">
    <source>
        <dbReference type="Pfam" id="PF14529"/>
    </source>
</evidence>
<proteinExistence type="predicted"/>
<dbReference type="Gene3D" id="3.60.10.10">
    <property type="entry name" value="Endonuclease/exonuclease/phosphatase"/>
    <property type="match status" value="1"/>
</dbReference>